<dbReference type="GO" id="GO:0007005">
    <property type="term" value="P:mitochondrion organization"/>
    <property type="evidence" value="ECO:0007669"/>
    <property type="project" value="TreeGrafter"/>
</dbReference>
<dbReference type="InterPro" id="IPR027065">
    <property type="entry name" value="Lon_Prtase"/>
</dbReference>
<dbReference type="GO" id="GO:0004176">
    <property type="term" value="F:ATP-dependent peptidase activity"/>
    <property type="evidence" value="ECO:0007669"/>
    <property type="project" value="InterPro"/>
</dbReference>
<dbReference type="AlphaFoldDB" id="A0A1H7WIJ0"/>
<organism evidence="2 3">
    <name type="scientific">Roseovarius tolerans</name>
    <dbReference type="NCBI Taxonomy" id="74031"/>
    <lineage>
        <taxon>Bacteria</taxon>
        <taxon>Pseudomonadati</taxon>
        <taxon>Pseudomonadota</taxon>
        <taxon>Alphaproteobacteria</taxon>
        <taxon>Rhodobacterales</taxon>
        <taxon>Roseobacteraceae</taxon>
        <taxon>Roseovarius</taxon>
    </lineage>
</organism>
<reference evidence="2 3" key="1">
    <citation type="submission" date="2016-10" db="EMBL/GenBank/DDBJ databases">
        <authorList>
            <person name="de Groot N.N."/>
        </authorList>
    </citation>
    <scope>NUCLEOTIDE SEQUENCE [LARGE SCALE GENOMIC DNA]</scope>
    <source>
        <strain evidence="2 3">DSM 11457</strain>
    </source>
</reference>
<dbReference type="Gene3D" id="3.40.50.300">
    <property type="entry name" value="P-loop containing nucleotide triphosphate hydrolases"/>
    <property type="match status" value="1"/>
</dbReference>
<sequence>MGRSKKSDVLKIEELLDERTKDWSVWGVYGLLESRMRELGEDLQDFNTSVGRKGFEDRNLLISLLADRMSMSDVILACPTRDEREKRVERSFKQHALKYLEENAGHVDLMEIYDIINARLESRGEKPLPDPDAGADLLLRNECYKIIVHSLNLKEIKERFPEENTEDARNDVSSLQKELEDLDDKGNQGAERHEFSFLTDPTVAKRLPSTVKKNLNDRQKRVIDVPLPAVGLYDLKKLDAVQETLSDKYPHAVNVVDGILGGVRRGFRFGQSKITIRPILLVGKPGTGKSTLAADLMKSLGLPVTRASAAGVADITFFGTSAGYSSAMPSLITTAIVNGTIINPGIVLDEVDKATQGSSNGDLVDGLLSVLEPVEARAWHEKFFQAEVDASHLNWILTANDIDRVPAPLVSRCTVYRVPAPDVAHVGALVASVVDDYAAELGVDPRFFSITAGDLEYLRETMPKHRSTRVLKELVRLILDEHESDCFHA</sequence>
<protein>
    <submittedName>
        <fullName evidence="2">ATPase family associated with various cellular activities (AAA)</fullName>
    </submittedName>
</protein>
<dbReference type="SUPFAM" id="SSF52540">
    <property type="entry name" value="P-loop containing nucleoside triphosphate hydrolases"/>
    <property type="match status" value="1"/>
</dbReference>
<evidence type="ECO:0000313" key="3">
    <source>
        <dbReference type="Proteomes" id="UP000182160"/>
    </source>
</evidence>
<name>A0A1H7WIJ0_9RHOB</name>
<dbReference type="GO" id="GO:0016887">
    <property type="term" value="F:ATP hydrolysis activity"/>
    <property type="evidence" value="ECO:0007669"/>
    <property type="project" value="InterPro"/>
</dbReference>
<dbReference type="InterPro" id="IPR027417">
    <property type="entry name" value="P-loop_NTPase"/>
</dbReference>
<accession>A0A1H7WIJ0</accession>
<proteinExistence type="predicted"/>
<dbReference type="RefSeq" id="WP_074784989.1">
    <property type="nucleotide sequence ID" value="NZ_FOBO01000003.1"/>
</dbReference>
<dbReference type="GO" id="GO:0005524">
    <property type="term" value="F:ATP binding"/>
    <property type="evidence" value="ECO:0007669"/>
    <property type="project" value="InterPro"/>
</dbReference>
<dbReference type="GO" id="GO:0051131">
    <property type="term" value="P:chaperone-mediated protein complex assembly"/>
    <property type="evidence" value="ECO:0007669"/>
    <property type="project" value="TreeGrafter"/>
</dbReference>
<dbReference type="PANTHER" id="PTHR43718">
    <property type="entry name" value="LON PROTEASE"/>
    <property type="match status" value="1"/>
</dbReference>
<feature type="domain" description="AAA+ ATPase" evidence="1">
    <location>
        <begin position="275"/>
        <end position="421"/>
    </location>
</feature>
<dbReference type="Proteomes" id="UP000182160">
    <property type="component" value="Unassembled WGS sequence"/>
</dbReference>
<dbReference type="EMBL" id="FOBO01000003">
    <property type="protein sequence ID" value="SEM20818.1"/>
    <property type="molecule type" value="Genomic_DNA"/>
</dbReference>
<dbReference type="GO" id="GO:0006515">
    <property type="term" value="P:protein quality control for misfolded or incompletely synthesized proteins"/>
    <property type="evidence" value="ECO:0007669"/>
    <property type="project" value="TreeGrafter"/>
</dbReference>
<dbReference type="GO" id="GO:0004252">
    <property type="term" value="F:serine-type endopeptidase activity"/>
    <property type="evidence" value="ECO:0007669"/>
    <property type="project" value="InterPro"/>
</dbReference>
<dbReference type="PANTHER" id="PTHR43718:SF2">
    <property type="entry name" value="LON PROTEASE HOMOLOG, MITOCHONDRIAL"/>
    <property type="match status" value="1"/>
</dbReference>
<evidence type="ECO:0000313" key="2">
    <source>
        <dbReference type="EMBL" id="SEM20818.1"/>
    </source>
</evidence>
<evidence type="ECO:0000259" key="1">
    <source>
        <dbReference type="SMART" id="SM00382"/>
    </source>
</evidence>
<dbReference type="GO" id="GO:0003697">
    <property type="term" value="F:single-stranded DNA binding"/>
    <property type="evidence" value="ECO:0007669"/>
    <property type="project" value="TreeGrafter"/>
</dbReference>
<dbReference type="InterPro" id="IPR003593">
    <property type="entry name" value="AAA+_ATPase"/>
</dbReference>
<dbReference type="InterPro" id="IPR003959">
    <property type="entry name" value="ATPase_AAA_core"/>
</dbReference>
<dbReference type="Pfam" id="PF00004">
    <property type="entry name" value="AAA"/>
    <property type="match status" value="1"/>
</dbReference>
<dbReference type="SMART" id="SM00382">
    <property type="entry name" value="AAA"/>
    <property type="match status" value="1"/>
</dbReference>
<gene>
    <name evidence="2" type="ORF">SAMN04488077_1036</name>
</gene>